<reference evidence="1 2" key="1">
    <citation type="submission" date="2018-09" db="EMBL/GenBank/DDBJ databases">
        <title>Genomic investigation of the strawberry pathogen Phytophthora fragariae indicates pathogenicity is determined by transcriptional variation in three key races.</title>
        <authorList>
            <person name="Adams T.M."/>
            <person name="Armitage A.D."/>
            <person name="Sobczyk M.K."/>
            <person name="Bates H.J."/>
            <person name="Dunwell J.M."/>
            <person name="Nellist C.F."/>
            <person name="Harrison R.J."/>
        </authorList>
    </citation>
    <scope>NUCLEOTIDE SEQUENCE [LARGE SCALE GENOMIC DNA]</scope>
    <source>
        <strain evidence="1 2">NOV-77</strain>
    </source>
</reference>
<comment type="caution">
    <text evidence="1">The sequence shown here is derived from an EMBL/GenBank/DDBJ whole genome shotgun (WGS) entry which is preliminary data.</text>
</comment>
<proteinExistence type="predicted"/>
<name>A0A6G0QCY4_9STRA</name>
<gene>
    <name evidence="1" type="ORF">PF008_g27873</name>
</gene>
<dbReference type="AlphaFoldDB" id="A0A6G0QCY4"/>
<dbReference type="Proteomes" id="UP000486351">
    <property type="component" value="Unassembled WGS sequence"/>
</dbReference>
<protein>
    <submittedName>
        <fullName evidence="1">Uncharacterized protein</fullName>
    </submittedName>
</protein>
<accession>A0A6G0QCY4</accession>
<evidence type="ECO:0000313" key="1">
    <source>
        <dbReference type="EMBL" id="KAE9281497.1"/>
    </source>
</evidence>
<dbReference type="EMBL" id="QXFY01003865">
    <property type="protein sequence ID" value="KAE9281497.1"/>
    <property type="molecule type" value="Genomic_DNA"/>
</dbReference>
<organism evidence="1 2">
    <name type="scientific">Phytophthora fragariae</name>
    <dbReference type="NCBI Taxonomy" id="53985"/>
    <lineage>
        <taxon>Eukaryota</taxon>
        <taxon>Sar</taxon>
        <taxon>Stramenopiles</taxon>
        <taxon>Oomycota</taxon>
        <taxon>Peronosporomycetes</taxon>
        <taxon>Peronosporales</taxon>
        <taxon>Peronosporaceae</taxon>
        <taxon>Phytophthora</taxon>
    </lineage>
</organism>
<evidence type="ECO:0000313" key="2">
    <source>
        <dbReference type="Proteomes" id="UP000486351"/>
    </source>
</evidence>
<sequence>MQFTQAEALELLALLSSFGKEALWVALLQAGCFETPERPLIPAVRLNLGAYCDANAELDFRFDVRGVRLLVRLFALPAVIGTESNDRCQAEEATALLLYRLSFLRRLHDMASTFGRSRPALSRIFLWMGTCSIAII</sequence>